<reference evidence="3 4" key="1">
    <citation type="submission" date="2024-10" db="EMBL/GenBank/DDBJ databases">
        <title>Updated reference genomes for cyclostephanoid diatoms.</title>
        <authorList>
            <person name="Roberts W.R."/>
            <person name="Alverson A.J."/>
        </authorList>
    </citation>
    <scope>NUCLEOTIDE SEQUENCE [LARGE SCALE GENOMIC DNA]</scope>
    <source>
        <strain evidence="3 4">AJA232-27</strain>
    </source>
</reference>
<name>A0ABD3MF54_9STRA</name>
<evidence type="ECO:0000313" key="4">
    <source>
        <dbReference type="Proteomes" id="UP001530293"/>
    </source>
</evidence>
<dbReference type="InterPro" id="IPR011989">
    <property type="entry name" value="ARM-like"/>
</dbReference>
<keyword evidence="1" id="KW-0677">Repeat</keyword>
<sequence>MGCKQSKEAVVASTPSATRAAASANNASAAAPIPNNDSLKSATSSSTSSPVNKKRFANNSKSPPHPGALYYHLLCGLNPYTTDQTKPTTPSTSTTPSNNAAAKNNAKGGAAMIVKAQSTSFWEEAHQICLLHPTLASYIDPSTLGTPLHVACSLGSTHVVITSPSSSSSTVTASNANNKTGNSSRSNKLNSSKLLLCDTAIQAISTIISACPKAVNHTDKNGHVPLEGIFSGMWSEKRRAMSAAVGGEGVSSSSVFRYQCTKLLLDQHNNNNNTGTTGSGQLLRGKRLYSIVESLIDDVDTPLGPTVEYMKLLVERGGATVQPLPSSSQYPLQQTAPQPMVSNNVHVEEEDEEDDVLALLYRRFVRQFDQSERFFEGDNSRLEVVQHRQQYKNAAVNTFNIIELLLRRPKKKHSNYNHGGEGMEGEGEEEVEDYLVHNAVRSGSCPPDLLRYIVETNLDAVAIQDIKGNLPLHYAAGYDDVITTTTMNTSFSTSPMSTNTTATTSAGAAITTTTSSKVKRSPESYSKYVIDELLYAYPDGAGVPNSSGVLPIVLAIESRKKWIGGGIRSLHEAYPPGIEQANLGDEHPLLHAMSFASQDGEESVDMSLIMAAGADAGGDGNDDQGTIASGVDGGGGRRRKRQRRRKINKDESHDAIMFVQRPDAAVRDVVTVMWANEEDGGVQMLGCSALEAAATRAAASAAAGGGGMKEVEERIASVALLGVTTVVNAMKNHPNEPVVQEKACSALSAMTPADGLREVSFAASGAISTVVSAMQAHVSDATVQKEACKALRGIAAKGGPERATVVASVSGFTALINSLAAHPHDRDVQREACGALDVFTSFHDAYLPELHEQTETLLRMAATNFPEDCSESANAILSRMK</sequence>
<dbReference type="PANTHER" id="PTHR22895:SF0">
    <property type="entry name" value="ARMADILLO REPEAT-CONTAINING PROTEIN 6"/>
    <property type="match status" value="1"/>
</dbReference>
<evidence type="ECO:0000313" key="3">
    <source>
        <dbReference type="EMBL" id="KAL3761426.1"/>
    </source>
</evidence>
<feature type="compositionally biased region" description="Low complexity" evidence="2">
    <location>
        <begin position="163"/>
        <end position="174"/>
    </location>
</feature>
<comment type="caution">
    <text evidence="3">The sequence shown here is derived from an EMBL/GenBank/DDBJ whole genome shotgun (WGS) entry which is preliminary data.</text>
</comment>
<dbReference type="PANTHER" id="PTHR22895">
    <property type="entry name" value="ARMADILLO REPEAT-CONTAINING PROTEIN 6"/>
    <property type="match status" value="1"/>
</dbReference>
<dbReference type="AlphaFoldDB" id="A0ABD3MF54"/>
<evidence type="ECO:0000256" key="2">
    <source>
        <dbReference type="SAM" id="MobiDB-lite"/>
    </source>
</evidence>
<feature type="region of interest" description="Disordered" evidence="2">
    <location>
        <begin position="1"/>
        <end position="64"/>
    </location>
</feature>
<feature type="compositionally biased region" description="Basic residues" evidence="2">
    <location>
        <begin position="636"/>
        <end position="647"/>
    </location>
</feature>
<dbReference type="SUPFAM" id="SSF48371">
    <property type="entry name" value="ARM repeat"/>
    <property type="match status" value="1"/>
</dbReference>
<evidence type="ECO:0000256" key="1">
    <source>
        <dbReference type="ARBA" id="ARBA00022737"/>
    </source>
</evidence>
<accession>A0ABD3MF54</accession>
<proteinExistence type="predicted"/>
<feature type="region of interest" description="Disordered" evidence="2">
    <location>
        <begin position="163"/>
        <end position="188"/>
    </location>
</feature>
<gene>
    <name evidence="3" type="ORF">ACHAWU_007385</name>
</gene>
<protein>
    <submittedName>
        <fullName evidence="3">Uncharacterized protein</fullName>
    </submittedName>
</protein>
<organism evidence="3 4">
    <name type="scientific">Discostella pseudostelligera</name>
    <dbReference type="NCBI Taxonomy" id="259834"/>
    <lineage>
        <taxon>Eukaryota</taxon>
        <taxon>Sar</taxon>
        <taxon>Stramenopiles</taxon>
        <taxon>Ochrophyta</taxon>
        <taxon>Bacillariophyta</taxon>
        <taxon>Coscinodiscophyceae</taxon>
        <taxon>Thalassiosirophycidae</taxon>
        <taxon>Stephanodiscales</taxon>
        <taxon>Stephanodiscaceae</taxon>
        <taxon>Discostella</taxon>
    </lineage>
</organism>
<feature type="compositionally biased region" description="Low complexity" evidence="2">
    <location>
        <begin position="85"/>
        <end position="103"/>
    </location>
</feature>
<dbReference type="EMBL" id="JALLBG020000150">
    <property type="protein sequence ID" value="KAL3761426.1"/>
    <property type="molecule type" value="Genomic_DNA"/>
</dbReference>
<dbReference type="InterPro" id="IPR016024">
    <property type="entry name" value="ARM-type_fold"/>
</dbReference>
<keyword evidence="4" id="KW-1185">Reference proteome</keyword>
<dbReference type="Proteomes" id="UP001530293">
    <property type="component" value="Unassembled WGS sequence"/>
</dbReference>
<feature type="region of interest" description="Disordered" evidence="2">
    <location>
        <begin position="615"/>
        <end position="651"/>
    </location>
</feature>
<dbReference type="Gene3D" id="1.25.10.10">
    <property type="entry name" value="Leucine-rich Repeat Variant"/>
    <property type="match status" value="1"/>
</dbReference>
<feature type="region of interest" description="Disordered" evidence="2">
    <location>
        <begin position="82"/>
        <end position="103"/>
    </location>
</feature>
<feature type="compositionally biased region" description="Low complexity" evidence="2">
    <location>
        <begin position="9"/>
        <end position="32"/>
    </location>
</feature>